<feature type="compositionally biased region" description="Acidic residues" evidence="9">
    <location>
        <begin position="1268"/>
        <end position="1282"/>
    </location>
</feature>
<feature type="compositionally biased region" description="Gly residues" evidence="9">
    <location>
        <begin position="1519"/>
        <end position="1530"/>
    </location>
</feature>
<evidence type="ECO:0000256" key="3">
    <source>
        <dbReference type="ARBA" id="ARBA00022741"/>
    </source>
</evidence>
<evidence type="ECO:0000256" key="2">
    <source>
        <dbReference type="ARBA" id="ARBA00022490"/>
    </source>
</evidence>
<keyword evidence="5 8" id="KW-0175">Coiled coil</keyword>
<evidence type="ECO:0000256" key="5">
    <source>
        <dbReference type="ARBA" id="ARBA00023054"/>
    </source>
</evidence>
<feature type="compositionally biased region" description="Low complexity" evidence="9">
    <location>
        <begin position="1377"/>
        <end position="1387"/>
    </location>
</feature>
<feature type="coiled-coil region" evidence="8">
    <location>
        <begin position="803"/>
        <end position="858"/>
    </location>
</feature>
<proteinExistence type="inferred from homology"/>
<dbReference type="PANTHER" id="PTHR47969">
    <property type="entry name" value="CHROMOSOME-ASSOCIATED KINESIN KIF4A-RELATED"/>
    <property type="match status" value="1"/>
</dbReference>
<dbReference type="Gene3D" id="3.40.850.10">
    <property type="entry name" value="Kinesin motor domain"/>
    <property type="match status" value="1"/>
</dbReference>
<feature type="compositionally biased region" description="Low complexity" evidence="9">
    <location>
        <begin position="1735"/>
        <end position="1744"/>
    </location>
</feature>
<dbReference type="SUPFAM" id="SSF52540">
    <property type="entry name" value="P-loop containing nucleoside triphosphate hydrolases"/>
    <property type="match status" value="1"/>
</dbReference>
<feature type="compositionally biased region" description="Low complexity" evidence="9">
    <location>
        <begin position="1560"/>
        <end position="1580"/>
    </location>
</feature>
<feature type="compositionally biased region" description="Basic residues" evidence="9">
    <location>
        <begin position="1286"/>
        <end position="1297"/>
    </location>
</feature>
<dbReference type="Proteomes" id="UP000650467">
    <property type="component" value="Unassembled WGS sequence"/>
</dbReference>
<feature type="compositionally biased region" description="Acidic residues" evidence="9">
    <location>
        <begin position="1301"/>
        <end position="1348"/>
    </location>
</feature>
<feature type="compositionally biased region" description="Polar residues" evidence="9">
    <location>
        <begin position="1254"/>
        <end position="1263"/>
    </location>
</feature>
<feature type="compositionally biased region" description="Low complexity" evidence="9">
    <location>
        <begin position="1676"/>
        <end position="1689"/>
    </location>
</feature>
<dbReference type="GO" id="GO:0003777">
    <property type="term" value="F:microtubule motor activity"/>
    <property type="evidence" value="ECO:0007669"/>
    <property type="project" value="InterPro"/>
</dbReference>
<dbReference type="InterPro" id="IPR027640">
    <property type="entry name" value="Kinesin-like_fam"/>
</dbReference>
<feature type="coiled-coil region" evidence="8">
    <location>
        <begin position="641"/>
        <end position="777"/>
    </location>
</feature>
<feature type="region of interest" description="Disordered" evidence="9">
    <location>
        <begin position="1787"/>
        <end position="1822"/>
    </location>
</feature>
<name>A0A835W4D0_CHLIN</name>
<keyword evidence="6 7" id="KW-0505">Motor protein</keyword>
<feature type="binding site" evidence="7">
    <location>
        <begin position="96"/>
        <end position="103"/>
    </location>
    <ligand>
        <name>ATP</name>
        <dbReference type="ChEBI" id="CHEBI:30616"/>
    </ligand>
</feature>
<dbReference type="OrthoDB" id="3176171at2759"/>
<feature type="domain" description="Kinesin motor" evidence="10">
    <location>
        <begin position="17"/>
        <end position="378"/>
    </location>
</feature>
<feature type="region of interest" description="Disordered" evidence="9">
    <location>
        <begin position="1858"/>
        <end position="1885"/>
    </location>
</feature>
<evidence type="ECO:0000256" key="6">
    <source>
        <dbReference type="ARBA" id="ARBA00023175"/>
    </source>
</evidence>
<dbReference type="InterPro" id="IPR019821">
    <property type="entry name" value="Kinesin_motor_CS"/>
</dbReference>
<feature type="region of interest" description="Disordered" evidence="9">
    <location>
        <begin position="1498"/>
        <end position="1583"/>
    </location>
</feature>
<evidence type="ECO:0000256" key="4">
    <source>
        <dbReference type="ARBA" id="ARBA00022840"/>
    </source>
</evidence>
<feature type="compositionally biased region" description="Acidic residues" evidence="9">
    <location>
        <begin position="254"/>
        <end position="269"/>
    </location>
</feature>
<feature type="region of interest" description="Disordered" evidence="9">
    <location>
        <begin position="501"/>
        <end position="522"/>
    </location>
</feature>
<feature type="compositionally biased region" description="Low complexity" evidence="9">
    <location>
        <begin position="1697"/>
        <end position="1719"/>
    </location>
</feature>
<comment type="similarity">
    <text evidence="7">Belongs to the TRAFAC class myosin-kinesin ATPase superfamily. Kinesin family.</text>
</comment>
<dbReference type="GO" id="GO:0007018">
    <property type="term" value="P:microtubule-based movement"/>
    <property type="evidence" value="ECO:0007669"/>
    <property type="project" value="InterPro"/>
</dbReference>
<evidence type="ECO:0000259" key="10">
    <source>
        <dbReference type="PROSITE" id="PS50067"/>
    </source>
</evidence>
<organism evidence="11 12">
    <name type="scientific">Chlamydomonas incerta</name>
    <dbReference type="NCBI Taxonomy" id="51695"/>
    <lineage>
        <taxon>Eukaryota</taxon>
        <taxon>Viridiplantae</taxon>
        <taxon>Chlorophyta</taxon>
        <taxon>core chlorophytes</taxon>
        <taxon>Chlorophyceae</taxon>
        <taxon>CS clade</taxon>
        <taxon>Chlamydomonadales</taxon>
        <taxon>Chlamydomonadaceae</taxon>
        <taxon>Chlamydomonas</taxon>
    </lineage>
</organism>
<feature type="region of interest" description="Disordered" evidence="9">
    <location>
        <begin position="1184"/>
        <end position="1425"/>
    </location>
</feature>
<dbReference type="GO" id="GO:0008017">
    <property type="term" value="F:microtubule binding"/>
    <property type="evidence" value="ECO:0007669"/>
    <property type="project" value="InterPro"/>
</dbReference>
<dbReference type="PANTHER" id="PTHR47969:SF15">
    <property type="entry name" value="CHROMOSOME-ASSOCIATED KINESIN KIF4A-RELATED"/>
    <property type="match status" value="1"/>
</dbReference>
<dbReference type="PROSITE" id="PS00411">
    <property type="entry name" value="KINESIN_MOTOR_1"/>
    <property type="match status" value="1"/>
</dbReference>
<evidence type="ECO:0000313" key="12">
    <source>
        <dbReference type="Proteomes" id="UP000650467"/>
    </source>
</evidence>
<dbReference type="Pfam" id="PF00225">
    <property type="entry name" value="Kinesin"/>
    <property type="match status" value="1"/>
</dbReference>
<comment type="caution">
    <text evidence="11">The sequence shown here is derived from an EMBL/GenBank/DDBJ whole genome shotgun (WGS) entry which is preliminary data.</text>
</comment>
<dbReference type="GO" id="GO:0005524">
    <property type="term" value="F:ATP binding"/>
    <property type="evidence" value="ECO:0007669"/>
    <property type="project" value="UniProtKB-UniRule"/>
</dbReference>
<dbReference type="GO" id="GO:0005875">
    <property type="term" value="C:microtubule associated complex"/>
    <property type="evidence" value="ECO:0007669"/>
    <property type="project" value="TreeGrafter"/>
</dbReference>
<dbReference type="GO" id="GO:0005737">
    <property type="term" value="C:cytoplasm"/>
    <property type="evidence" value="ECO:0007669"/>
    <property type="project" value="UniProtKB-SubCell"/>
</dbReference>
<evidence type="ECO:0000313" key="11">
    <source>
        <dbReference type="EMBL" id="KAG2436843.1"/>
    </source>
</evidence>
<dbReference type="CDD" id="cd01372">
    <property type="entry name" value="KISc_KIF4"/>
    <property type="match status" value="1"/>
</dbReference>
<dbReference type="GO" id="GO:0007052">
    <property type="term" value="P:mitotic spindle organization"/>
    <property type="evidence" value="ECO:0007669"/>
    <property type="project" value="TreeGrafter"/>
</dbReference>
<protein>
    <recommendedName>
        <fullName evidence="10">Kinesin motor domain-containing protein</fullName>
    </recommendedName>
</protein>
<dbReference type="PROSITE" id="PS50067">
    <property type="entry name" value="KINESIN_MOTOR_2"/>
    <property type="match status" value="1"/>
</dbReference>
<keyword evidence="4 7" id="KW-0067">ATP-binding</keyword>
<feature type="compositionally biased region" description="Low complexity" evidence="9">
    <location>
        <begin position="1498"/>
        <end position="1508"/>
    </location>
</feature>
<feature type="coiled-coil region" evidence="8">
    <location>
        <begin position="445"/>
        <end position="479"/>
    </location>
</feature>
<feature type="region of interest" description="Disordered" evidence="9">
    <location>
        <begin position="575"/>
        <end position="624"/>
    </location>
</feature>
<reference evidence="11" key="1">
    <citation type="journal article" date="2020" name="bioRxiv">
        <title>Comparative genomics of Chlamydomonas.</title>
        <authorList>
            <person name="Craig R.J."/>
            <person name="Hasan A.R."/>
            <person name="Ness R.W."/>
            <person name="Keightley P.D."/>
        </authorList>
    </citation>
    <scope>NUCLEOTIDE SEQUENCE</scope>
    <source>
        <strain evidence="11">SAG 7.73</strain>
    </source>
</reference>
<feature type="compositionally biased region" description="Low complexity" evidence="9">
    <location>
        <begin position="1394"/>
        <end position="1404"/>
    </location>
</feature>
<dbReference type="InterPro" id="IPR001752">
    <property type="entry name" value="Kinesin_motor_dom"/>
</dbReference>
<gene>
    <name evidence="11" type="ORF">HXX76_006363</name>
</gene>
<sequence>MLEALLPGASPSAEESNVCVAVKIRPLVPAEADDGCRETLFVTPGLPQISTGQHNFTYDHVFGEEGSSPDQLYPRCVAPLVAGLFKGYNATVFAYGQTGSGKTYTMGSEYKPGGKCRGVIPDAINDIFSRIEASPKDSAITVRVSFVEIHKEEIKDLLMPATGGPRPAITIRETQSGGVALYGAVEREVHSREEMAEVLEMGTLCRSTASTNMNNRSSRSHAIFSITLEQRRQVAAPGTPTHAGANDGASTPGGDDEGDEEDEAAAEEGEGVEDYLCAKMHLVDLAGSERAKRTKAEGARLREGIHINRGLLALGNVINAIVDNHKHVPYRDSKLTRLLQDSLGGNSRTVMIACVSPADSNFEESLNTLRYADRARHIRNKPVVNRDPIAAQLALLRSTVAQLKGENQTLRRALAASGNEEAMAALVGGGSGGGGGGGAALDGVVERLTQENNMLESENLRLKMEMDDLRQELLNVTDRWHTAQAQCDLLRMSQAAAARSLQSHASLNGQQGGAGGDGATGNGLSAQQEAAFAAAADGSLPLPGLDIVKGYVSRIAELEAELKSMKSLAHLSFARRRHTAPGGEPRTPGGDIMSPGEHHSPGGEGLSALHEDTEDHDAAEGGEGAEGGELAVEEEYFMAELAAHTLNQEKMKKEVALLQRQLEAKERKMVELMKNAGSMPALKQHYDRVLAELESQRDTLVAERKSLMEKLAQVSAANEEERKRLESQYRDRIHQFDEKLRDLRRKERDFIAMQKLKQRTEEAHRRLSADILRLKQQKVAVQKQLDANAKQFATWRQEREKELAQLRKQSRKDRATIQHLEAMQAKQSAVLQRKISDANAARKRIKELEDMKRRQVVRDASSGPAQQQQAAAAVATQQALGGTVEMQPNIAAPVLRTDKDRREWLQKELELCNMSSEFRKVIDGELAQRAEASRKLKELEKRLTLLDQLSPASPLLLAGSVLTPMTPLSPATAAAAGALTAGGGAEARQQLLAKKKELEDKVTYHNAQISDLQAQWERQKAEEEGRGGGALDVRRWAGLRNVVECRELLRTLFRLLVESKCLSNDLTVDMVRYGEEVDVLRVQLEGASKKAAQYRKLATALQAAAAHVATAQHHTGVSSQDETDKQVDAVLEELHVVRTAANTPAAVAAAGANGHAVGLPNGGQGLVAITLSGELQGLQQLQIQPRQEQAAGAGAVPPSPMDVDMDEAGTPDTPDHAHAGGGPGMEPKALEFLSPVPSGGRPRRMPSVGDGLSAQPSSASQRYSPDHDDSDDDHEEEEDEEDGGGRHSHRHSARRRRNADGEDAVMDDPMDEDDFVQQGFSDEEEHDFEDAEDDEEESDDDEEDDEWNPENATPAVKGRGSRRTSSRRVSAQISGDASGAPPAAGNGPEEEEPAASGRRALGGNSRRRTLSGRRSGSVAPNPEAEVVEGPVLDDINLKRYAQGHQTRLTKLTVAVLKDALKGQVIDGQKWHAGSKNRAQLISDYRRLLGLAALQQQQQQQSGAAGEDGAQPRRSARNGSAGGEISVGGAGPFALRLPNSPPEAGRDSTDAFTFSPHVPTAAGAPGAAASAGAGAPSPAGAVNSRRPTTAAAAAAAAAATAAATAAAAAAGSGAGAIAGSNGLGPWARSSLNAASHSARQATTWASTLRSSYNLPPPADGAVPGVAQAAAAAGASAGPHLTRMGSGSALPGSGGSGSLRGSASGKAALTASTTVAAEATTSPPSGGGLNSARRLQAWGSGSSNHGAGASLAAAAAAAAAASGGSGGGAHNVRDSLDYRGAILTAPVFCASPRVPKPPGAMMSPRNSPGTPPSPPTSGGRVSSLGRHYAAPTASSSYGGSAMKVSPGPLGAAWTASLRTGGSVADGGENMQPPQSATPGSGKGTPLTNLYKEKAEAARQRTAALRVSMQRNWDQQQQGGGGGGGGLGGSHEAFVVGGGARLSGGATGAVTSSMDAGRGGAGGVPGLRDSSGSAAAAAAAAAAKKAIWR</sequence>
<feature type="coiled-coil region" evidence="8">
    <location>
        <begin position="988"/>
        <end position="1015"/>
    </location>
</feature>
<evidence type="ECO:0000256" key="7">
    <source>
        <dbReference type="PROSITE-ProRule" id="PRU00283"/>
    </source>
</evidence>
<dbReference type="EMBL" id="JAEHOC010000012">
    <property type="protein sequence ID" value="KAG2436843.1"/>
    <property type="molecule type" value="Genomic_DNA"/>
</dbReference>
<keyword evidence="12" id="KW-1185">Reference proteome</keyword>
<feature type="region of interest" description="Disordered" evidence="9">
    <location>
        <begin position="232"/>
        <end position="269"/>
    </location>
</feature>
<dbReference type="SMART" id="SM00129">
    <property type="entry name" value="KISc"/>
    <property type="match status" value="1"/>
</dbReference>
<feature type="coiled-coil region" evidence="8">
    <location>
        <begin position="922"/>
        <end position="949"/>
    </location>
</feature>
<dbReference type="InterPro" id="IPR027417">
    <property type="entry name" value="P-loop_NTPase"/>
</dbReference>
<keyword evidence="2" id="KW-0963">Cytoplasm</keyword>
<comment type="subcellular location">
    <subcellularLocation>
        <location evidence="1">Cytoplasm</location>
    </subcellularLocation>
</comment>
<evidence type="ECO:0000256" key="8">
    <source>
        <dbReference type="SAM" id="Coils"/>
    </source>
</evidence>
<evidence type="ECO:0000256" key="9">
    <source>
        <dbReference type="SAM" id="MobiDB-lite"/>
    </source>
</evidence>
<evidence type="ECO:0000256" key="1">
    <source>
        <dbReference type="ARBA" id="ARBA00004496"/>
    </source>
</evidence>
<feature type="region of interest" description="Disordered" evidence="9">
    <location>
        <begin position="1676"/>
        <end position="1744"/>
    </location>
</feature>
<feature type="compositionally biased region" description="Basic and acidic residues" evidence="9">
    <location>
        <begin position="609"/>
        <end position="619"/>
    </location>
</feature>
<dbReference type="PRINTS" id="PR00380">
    <property type="entry name" value="KINESINHEAVY"/>
</dbReference>
<dbReference type="GO" id="GO:0051231">
    <property type="term" value="P:spindle elongation"/>
    <property type="evidence" value="ECO:0007669"/>
    <property type="project" value="TreeGrafter"/>
</dbReference>
<dbReference type="InterPro" id="IPR036961">
    <property type="entry name" value="Kinesin_motor_dom_sf"/>
</dbReference>
<feature type="coiled-coil region" evidence="8">
    <location>
        <begin position="393"/>
        <end position="420"/>
    </location>
</feature>
<dbReference type="Pfam" id="PF25764">
    <property type="entry name" value="KIF21A_4th"/>
    <property type="match status" value="1"/>
</dbReference>
<feature type="compositionally biased region" description="Gly residues" evidence="9">
    <location>
        <begin position="510"/>
        <end position="521"/>
    </location>
</feature>
<keyword evidence="3 7" id="KW-0547">Nucleotide-binding</keyword>
<accession>A0A835W4D0</accession>